<dbReference type="GO" id="GO:0009061">
    <property type="term" value="P:anaerobic respiration"/>
    <property type="evidence" value="ECO:0007669"/>
    <property type="project" value="TreeGrafter"/>
</dbReference>
<sequence length="138" mass="14428">MNFLEDFIKTACISVGALAASSSGVYALDDSSKMDKGTNLPSCDVLVIGSGGAGLRAVAAVRKENPKLSVVVATKMMPSRNATCMAEGGINGVTDFSNGDSYKLHAYDTIKDGAYLVDQDAALKFCELAGKAILIWIL</sequence>
<organism evidence="4 5">
    <name type="scientific">Campylobacter jejuni subsp. doylei</name>
    <dbReference type="NCBI Taxonomy" id="32021"/>
    <lineage>
        <taxon>Bacteria</taxon>
        <taxon>Pseudomonadati</taxon>
        <taxon>Campylobacterota</taxon>
        <taxon>Epsilonproteobacteria</taxon>
        <taxon>Campylobacterales</taxon>
        <taxon>Campylobacteraceae</taxon>
        <taxon>Campylobacter</taxon>
    </lineage>
</organism>
<feature type="domain" description="FAD-dependent oxidoreductase 2 FAD-binding" evidence="3">
    <location>
        <begin position="44"/>
        <end position="133"/>
    </location>
</feature>
<evidence type="ECO:0000313" key="5">
    <source>
        <dbReference type="Proteomes" id="UP000275504"/>
    </source>
</evidence>
<proteinExistence type="predicted"/>
<dbReference type="Proteomes" id="UP000275504">
    <property type="component" value="Chromosome"/>
</dbReference>
<evidence type="ECO:0000313" key="4">
    <source>
        <dbReference type="EMBL" id="VEG60914.1"/>
    </source>
</evidence>
<dbReference type="PANTHER" id="PTHR11632">
    <property type="entry name" value="SUCCINATE DEHYDROGENASE 2 FLAVOPROTEIN SUBUNIT"/>
    <property type="match status" value="1"/>
</dbReference>
<name>A0A448J875_CAMJU</name>
<evidence type="ECO:0000256" key="1">
    <source>
        <dbReference type="ARBA" id="ARBA00022630"/>
    </source>
</evidence>
<dbReference type="Gene3D" id="3.50.50.60">
    <property type="entry name" value="FAD/NAD(P)-binding domain"/>
    <property type="match status" value="1"/>
</dbReference>
<dbReference type="Pfam" id="PF00890">
    <property type="entry name" value="FAD_binding_2"/>
    <property type="match status" value="1"/>
</dbReference>
<keyword evidence="1" id="KW-0285">Flavoprotein</keyword>
<protein>
    <submittedName>
        <fullName evidence="4">Succinate dehydrogenase flavoprotein subunit</fullName>
        <ecNumber evidence="4">1.3.99.1</ecNumber>
    </submittedName>
</protein>
<dbReference type="GO" id="GO:0005886">
    <property type="term" value="C:plasma membrane"/>
    <property type="evidence" value="ECO:0007669"/>
    <property type="project" value="TreeGrafter"/>
</dbReference>
<evidence type="ECO:0000256" key="2">
    <source>
        <dbReference type="ARBA" id="ARBA00023002"/>
    </source>
</evidence>
<dbReference type="EMBL" id="LR134359">
    <property type="protein sequence ID" value="VEG60914.1"/>
    <property type="molecule type" value="Genomic_DNA"/>
</dbReference>
<dbReference type="EC" id="1.3.99.1" evidence="4"/>
<accession>A0A448J875</accession>
<reference evidence="4 5" key="1">
    <citation type="submission" date="2018-12" db="EMBL/GenBank/DDBJ databases">
        <authorList>
            <consortium name="Pathogen Informatics"/>
        </authorList>
    </citation>
    <scope>NUCLEOTIDE SEQUENCE [LARGE SCALE GENOMIC DNA]</scope>
    <source>
        <strain evidence="4 5">NCTC11951</strain>
    </source>
</reference>
<dbReference type="GO" id="GO:0009055">
    <property type="term" value="F:electron transfer activity"/>
    <property type="evidence" value="ECO:0007669"/>
    <property type="project" value="TreeGrafter"/>
</dbReference>
<dbReference type="AlphaFoldDB" id="A0A448J875"/>
<dbReference type="InterPro" id="IPR003953">
    <property type="entry name" value="FAD-dep_OxRdtase_2_FAD-bd"/>
</dbReference>
<dbReference type="GO" id="GO:0000104">
    <property type="term" value="F:succinate dehydrogenase activity"/>
    <property type="evidence" value="ECO:0007669"/>
    <property type="project" value="TreeGrafter"/>
</dbReference>
<dbReference type="InterPro" id="IPR036188">
    <property type="entry name" value="FAD/NAD-bd_sf"/>
</dbReference>
<dbReference type="GO" id="GO:0050660">
    <property type="term" value="F:flavin adenine dinucleotide binding"/>
    <property type="evidence" value="ECO:0007669"/>
    <property type="project" value="TreeGrafter"/>
</dbReference>
<gene>
    <name evidence="4" type="primary">sdhA_1</name>
    <name evidence="4" type="ORF">NCTC11951_00514</name>
</gene>
<dbReference type="PANTHER" id="PTHR11632:SF51">
    <property type="entry name" value="SUCCINATE DEHYDROGENASE [UBIQUINONE] FLAVOPROTEIN SUBUNIT, MITOCHONDRIAL"/>
    <property type="match status" value="1"/>
</dbReference>
<keyword evidence="2 4" id="KW-0560">Oxidoreductase</keyword>
<evidence type="ECO:0000259" key="3">
    <source>
        <dbReference type="Pfam" id="PF00890"/>
    </source>
</evidence>
<dbReference type="InterPro" id="IPR030664">
    <property type="entry name" value="SdhA/FrdA/AprA"/>
</dbReference>
<dbReference type="SUPFAM" id="SSF51905">
    <property type="entry name" value="FAD/NAD(P)-binding domain"/>
    <property type="match status" value="1"/>
</dbReference>